<name>A0A552X3B0_9GAMM</name>
<dbReference type="Proteomes" id="UP000320359">
    <property type="component" value="Unassembled WGS sequence"/>
</dbReference>
<dbReference type="OrthoDB" id="6237642at2"/>
<keyword evidence="1" id="KW-1133">Transmembrane helix</keyword>
<evidence type="ECO:0000313" key="3">
    <source>
        <dbReference type="Proteomes" id="UP000320359"/>
    </source>
</evidence>
<keyword evidence="1" id="KW-0812">Transmembrane</keyword>
<reference evidence="2 3" key="1">
    <citation type="submission" date="2019-07" db="EMBL/GenBank/DDBJ databases">
        <authorList>
            <person name="Yang M."/>
            <person name="Zhao D."/>
            <person name="Xiang H."/>
        </authorList>
    </citation>
    <scope>NUCLEOTIDE SEQUENCE [LARGE SCALE GENOMIC DNA]</scope>
    <source>
        <strain evidence="2 3">IM1326</strain>
    </source>
</reference>
<feature type="transmembrane region" description="Helical" evidence="1">
    <location>
        <begin position="9"/>
        <end position="32"/>
    </location>
</feature>
<evidence type="ECO:0000313" key="2">
    <source>
        <dbReference type="EMBL" id="TRW49475.1"/>
    </source>
</evidence>
<dbReference type="EMBL" id="VJWL01000001">
    <property type="protein sequence ID" value="TRW49475.1"/>
    <property type="molecule type" value="Genomic_DNA"/>
</dbReference>
<dbReference type="RefSeq" id="WP_143233897.1">
    <property type="nucleotide sequence ID" value="NZ_VJWL01000001.1"/>
</dbReference>
<keyword evidence="3" id="KW-1185">Reference proteome</keyword>
<accession>A0A552X3B0</accession>
<proteinExistence type="predicted"/>
<sequence>MMLHQRGQALLELSIVVGTTGVFILLLVPWIYQTLQERYKDGQRMQIELAEAPWRDYFQLPERSDVWWRERGLFNETKRTRVLTNDANYPFAQSIAPLWSLFDWQTEFSLPLNTAYSARLSGLDDAGNANTVDYLHFRRIHHDWSPNRSDDLVARPQSLTATAALNGLGFHYVQQVVSWLPFAREFAPGQLELGRIDTSVVPIERVCTEALC</sequence>
<comment type="caution">
    <text evidence="2">The sequence shown here is derived from an EMBL/GenBank/DDBJ whole genome shotgun (WGS) entry which is preliminary data.</text>
</comment>
<keyword evidence="1" id="KW-0472">Membrane</keyword>
<organism evidence="2 3">
    <name type="scientific">Aliidiomarina halalkaliphila</name>
    <dbReference type="NCBI Taxonomy" id="2593535"/>
    <lineage>
        <taxon>Bacteria</taxon>
        <taxon>Pseudomonadati</taxon>
        <taxon>Pseudomonadota</taxon>
        <taxon>Gammaproteobacteria</taxon>
        <taxon>Alteromonadales</taxon>
        <taxon>Idiomarinaceae</taxon>
        <taxon>Aliidiomarina</taxon>
    </lineage>
</organism>
<evidence type="ECO:0000256" key="1">
    <source>
        <dbReference type="SAM" id="Phobius"/>
    </source>
</evidence>
<dbReference type="AlphaFoldDB" id="A0A552X3B0"/>
<protein>
    <submittedName>
        <fullName evidence="2">Uncharacterized protein</fullName>
    </submittedName>
</protein>
<gene>
    <name evidence="2" type="ORF">FM042_01010</name>
</gene>